<evidence type="ECO:0000313" key="3">
    <source>
        <dbReference type="Proteomes" id="UP001225356"/>
    </source>
</evidence>
<gene>
    <name evidence="2" type="ORF">J2853_001613</name>
</gene>
<feature type="compositionally biased region" description="Low complexity" evidence="1">
    <location>
        <begin position="72"/>
        <end position="89"/>
    </location>
</feature>
<accession>A0ABT9Q6M3</accession>
<protein>
    <submittedName>
        <fullName evidence="2">Uncharacterized protein</fullName>
    </submittedName>
</protein>
<name>A0ABT9Q6M3_9ACTN</name>
<proteinExistence type="predicted"/>
<evidence type="ECO:0000256" key="1">
    <source>
        <dbReference type="SAM" id="MobiDB-lite"/>
    </source>
</evidence>
<comment type="caution">
    <text evidence="2">The sequence shown here is derived from an EMBL/GenBank/DDBJ whole genome shotgun (WGS) entry which is preliminary data.</text>
</comment>
<dbReference type="Proteomes" id="UP001225356">
    <property type="component" value="Unassembled WGS sequence"/>
</dbReference>
<sequence length="89" mass="8879">MGAFRPVGAVMVELDRGTLQQTSGVNGFPAFVPAERDTHDEPVTRGGASPAVTATGVSCFPTRPASARPDPRGAAAPLPVGALPPAGDG</sequence>
<feature type="compositionally biased region" description="Basic and acidic residues" evidence="1">
    <location>
        <begin position="34"/>
        <end position="43"/>
    </location>
</feature>
<organism evidence="2 3">
    <name type="scientific">Streptosporangium lutulentum</name>
    <dbReference type="NCBI Taxonomy" id="1461250"/>
    <lineage>
        <taxon>Bacteria</taxon>
        <taxon>Bacillati</taxon>
        <taxon>Actinomycetota</taxon>
        <taxon>Actinomycetes</taxon>
        <taxon>Streptosporangiales</taxon>
        <taxon>Streptosporangiaceae</taxon>
        <taxon>Streptosporangium</taxon>
    </lineage>
</organism>
<keyword evidence="3" id="KW-1185">Reference proteome</keyword>
<reference evidence="2 3" key="1">
    <citation type="submission" date="2023-07" db="EMBL/GenBank/DDBJ databases">
        <title>Sequencing the genomes of 1000 actinobacteria strains.</title>
        <authorList>
            <person name="Klenk H.-P."/>
        </authorList>
    </citation>
    <scope>NUCLEOTIDE SEQUENCE [LARGE SCALE GENOMIC DNA]</scope>
    <source>
        <strain evidence="2 3">DSM 46740</strain>
    </source>
</reference>
<dbReference type="EMBL" id="JAUSQU010000001">
    <property type="protein sequence ID" value="MDP9842402.1"/>
    <property type="molecule type" value="Genomic_DNA"/>
</dbReference>
<evidence type="ECO:0000313" key="2">
    <source>
        <dbReference type="EMBL" id="MDP9842402.1"/>
    </source>
</evidence>
<feature type="region of interest" description="Disordered" evidence="1">
    <location>
        <begin position="28"/>
        <end position="89"/>
    </location>
</feature>